<proteinExistence type="predicted"/>
<evidence type="ECO:0000313" key="1">
    <source>
        <dbReference type="EMBL" id="MCZ3366029.1"/>
    </source>
</evidence>
<evidence type="ECO:0000313" key="3">
    <source>
        <dbReference type="Proteomes" id="UP001068021"/>
    </source>
</evidence>
<accession>A0A9E5DKW3</accession>
<sequence>MKKYMFAIILIIAVILSVVVTFEYVTNANQTLNQTSPSIPTKTYSANGISFNYSADWEEGNKTGQYLIAYVKDPKLNSSDGKPGAVVEVMKRTSNGVPLKRFYDDVKGEASNVPGYGVMSETTTTVDNVTAYEFTARAMDSNVEEQFDIVLFEKKGFVYMIACGTRAPTYLSDEEENFDIIINSFKVQ</sequence>
<dbReference type="RefSeq" id="WP_048082206.1">
    <property type="nucleotide sequence ID" value="NZ_JAPVER010000020.1"/>
</dbReference>
<dbReference type="Pfam" id="PF18933">
    <property type="entry name" value="PsbP_2"/>
    <property type="match status" value="1"/>
</dbReference>
<dbReference type="Proteomes" id="UP001074446">
    <property type="component" value="Unassembled WGS sequence"/>
</dbReference>
<protein>
    <submittedName>
        <fullName evidence="1">PsbP-related protein</fullName>
    </submittedName>
</protein>
<name>A0A9E5DKW3_9EURY</name>
<keyword evidence="3" id="KW-1185">Reference proteome</keyword>
<reference evidence="1" key="1">
    <citation type="submission" date="2022-12" db="EMBL/GenBank/DDBJ databases">
        <title>Reclassification of two methanogenic archaea species isolated from the Kolyma lowland permafrost.</title>
        <authorList>
            <person name="Trubitsyn V.E."/>
            <person name="Rivkina E.M."/>
            <person name="Shcherbakova V.A."/>
        </authorList>
    </citation>
    <scope>NUCLEOTIDE SEQUENCE</scope>
    <source>
        <strain evidence="1">M2</strain>
        <strain evidence="2">MK4</strain>
    </source>
</reference>
<dbReference type="Gene3D" id="3.40.1000.10">
    <property type="entry name" value="Mog1/PsbP, alpha/beta/alpha sandwich"/>
    <property type="match status" value="1"/>
</dbReference>
<dbReference type="EMBL" id="JAPVER010000020">
    <property type="protein sequence ID" value="MCZ3366029.1"/>
    <property type="molecule type" value="Genomic_DNA"/>
</dbReference>
<dbReference type="Proteomes" id="UP001068021">
    <property type="component" value="Unassembled WGS sequence"/>
</dbReference>
<dbReference type="EMBL" id="JAPVES010000024">
    <property type="protein sequence ID" value="MCZ3371494.1"/>
    <property type="molecule type" value="Genomic_DNA"/>
</dbReference>
<organism evidence="1 3">
    <name type="scientific">Methanobacterium veterum</name>
    <dbReference type="NCBI Taxonomy" id="408577"/>
    <lineage>
        <taxon>Archaea</taxon>
        <taxon>Methanobacteriati</taxon>
        <taxon>Methanobacteriota</taxon>
        <taxon>Methanomada group</taxon>
        <taxon>Methanobacteria</taxon>
        <taxon>Methanobacteriales</taxon>
        <taxon>Methanobacteriaceae</taxon>
        <taxon>Methanobacterium</taxon>
    </lineage>
</organism>
<gene>
    <name evidence="2" type="ORF">O3H35_02500</name>
    <name evidence="1" type="ORF">O3H54_09080</name>
</gene>
<dbReference type="AlphaFoldDB" id="A0A9E5DKW3"/>
<comment type="caution">
    <text evidence="1">The sequence shown here is derived from an EMBL/GenBank/DDBJ whole genome shotgun (WGS) entry which is preliminary data.</text>
</comment>
<evidence type="ECO:0000313" key="2">
    <source>
        <dbReference type="EMBL" id="MCZ3371494.1"/>
    </source>
</evidence>